<evidence type="ECO:0000313" key="1">
    <source>
        <dbReference type="EMBL" id="RHN71005.1"/>
    </source>
</evidence>
<dbReference type="Gramene" id="rna19645">
    <property type="protein sequence ID" value="RHN71005.1"/>
    <property type="gene ID" value="gene19645"/>
</dbReference>
<name>A0A396J3J4_MEDTR</name>
<gene>
    <name evidence="1" type="ORF">MtrunA17_Chr3g0141591</name>
</gene>
<protein>
    <submittedName>
        <fullName evidence="1">Uncharacterized protein</fullName>
    </submittedName>
</protein>
<dbReference type="EMBL" id="PSQE01000003">
    <property type="protein sequence ID" value="RHN71005.1"/>
    <property type="molecule type" value="Genomic_DNA"/>
</dbReference>
<comment type="caution">
    <text evidence="1">The sequence shown here is derived from an EMBL/GenBank/DDBJ whole genome shotgun (WGS) entry which is preliminary data.</text>
</comment>
<reference evidence="1" key="1">
    <citation type="journal article" date="2018" name="Nat. Plants">
        <title>Whole-genome landscape of Medicago truncatula symbiotic genes.</title>
        <authorList>
            <person name="Pecrix Y."/>
            <person name="Gamas P."/>
            <person name="Carrere S."/>
        </authorList>
    </citation>
    <scope>NUCLEOTIDE SEQUENCE</scope>
    <source>
        <tissue evidence="1">Leaves</tissue>
    </source>
</reference>
<sequence length="136" mass="16210">MYISCEFRVTSRACLYPNFSGIWVKEFNRRRPLYIKCGMSSWNLNDKFLLRPHPLQVELRWTLKNGSPNPTIENIHIYMVKHVSSSMQLTKETKEYFLYMQILVNKTVILKVCLKIGLCFKVHNMIFRRYVTAVEI</sequence>
<organism evidence="1">
    <name type="scientific">Medicago truncatula</name>
    <name type="common">Barrel medic</name>
    <name type="synonym">Medicago tribuloides</name>
    <dbReference type="NCBI Taxonomy" id="3880"/>
    <lineage>
        <taxon>Eukaryota</taxon>
        <taxon>Viridiplantae</taxon>
        <taxon>Streptophyta</taxon>
        <taxon>Embryophyta</taxon>
        <taxon>Tracheophyta</taxon>
        <taxon>Spermatophyta</taxon>
        <taxon>Magnoliopsida</taxon>
        <taxon>eudicotyledons</taxon>
        <taxon>Gunneridae</taxon>
        <taxon>Pentapetalae</taxon>
        <taxon>rosids</taxon>
        <taxon>fabids</taxon>
        <taxon>Fabales</taxon>
        <taxon>Fabaceae</taxon>
        <taxon>Papilionoideae</taxon>
        <taxon>50 kb inversion clade</taxon>
        <taxon>NPAAA clade</taxon>
        <taxon>Hologalegina</taxon>
        <taxon>IRL clade</taxon>
        <taxon>Trifolieae</taxon>
        <taxon>Medicago</taxon>
    </lineage>
</organism>
<proteinExistence type="predicted"/>
<accession>A0A396J3J4</accession>
<dbReference type="Proteomes" id="UP000265566">
    <property type="component" value="Chromosome 3"/>
</dbReference>
<dbReference type="AlphaFoldDB" id="A0A396J3J4"/>